<dbReference type="Proteomes" id="UP000054988">
    <property type="component" value="Unassembled WGS sequence"/>
</dbReference>
<evidence type="ECO:0000256" key="1">
    <source>
        <dbReference type="SAM" id="MobiDB-lite"/>
    </source>
</evidence>
<accession>A0A0W0EWA3</accession>
<evidence type="ECO:0000313" key="3">
    <source>
        <dbReference type="Proteomes" id="UP000054988"/>
    </source>
</evidence>
<dbReference type="EMBL" id="LATX01002489">
    <property type="protein sequence ID" value="KTB28277.1"/>
    <property type="molecule type" value="Genomic_DNA"/>
</dbReference>
<reference evidence="2 3" key="1">
    <citation type="submission" date="2015-12" db="EMBL/GenBank/DDBJ databases">
        <title>Draft genome sequence of Moniliophthora roreri, the causal agent of frosty pod rot of cacao.</title>
        <authorList>
            <person name="Aime M.C."/>
            <person name="Diaz-Valderrama J.R."/>
            <person name="Kijpornyongpan T."/>
            <person name="Phillips-Mora W."/>
        </authorList>
    </citation>
    <scope>NUCLEOTIDE SEQUENCE [LARGE SCALE GENOMIC DNA]</scope>
    <source>
        <strain evidence="2 3">MCA 2952</strain>
    </source>
</reference>
<organism evidence="2 3">
    <name type="scientific">Moniliophthora roreri</name>
    <name type="common">Frosty pod rot fungus</name>
    <name type="synonym">Monilia roreri</name>
    <dbReference type="NCBI Taxonomy" id="221103"/>
    <lineage>
        <taxon>Eukaryota</taxon>
        <taxon>Fungi</taxon>
        <taxon>Dikarya</taxon>
        <taxon>Basidiomycota</taxon>
        <taxon>Agaricomycotina</taxon>
        <taxon>Agaricomycetes</taxon>
        <taxon>Agaricomycetidae</taxon>
        <taxon>Agaricales</taxon>
        <taxon>Marasmiineae</taxon>
        <taxon>Marasmiaceae</taxon>
        <taxon>Moniliophthora</taxon>
    </lineage>
</organism>
<feature type="compositionally biased region" description="Polar residues" evidence="1">
    <location>
        <begin position="374"/>
        <end position="388"/>
    </location>
</feature>
<feature type="region of interest" description="Disordered" evidence="1">
    <location>
        <begin position="210"/>
        <end position="456"/>
    </location>
</feature>
<feature type="compositionally biased region" description="Basic and acidic residues" evidence="1">
    <location>
        <begin position="420"/>
        <end position="429"/>
    </location>
</feature>
<proteinExistence type="predicted"/>
<name>A0A0W0EWA3_MONRR</name>
<protein>
    <submittedName>
        <fullName evidence="2">Uncharacterized protein</fullName>
    </submittedName>
</protein>
<feature type="compositionally biased region" description="Basic residues" evidence="1">
    <location>
        <begin position="444"/>
        <end position="456"/>
    </location>
</feature>
<sequence>MLGGVCIQEFRREERLENLAIHTPLASTRHDRLVDCLARDLEEGEWILVRSFAASSDKNVMSQFTTLDVPESPARSFALLDSDFDVSTDEEVDEIEQEIVETSSLTVPWTVESVLDTDLQDVEDVDANDEFLASKREIRRSLSGIGVEGHTYHSCHARSDKAPEVYYDYMVPIATSAEDTKVTVEEKTADAEAQAEWTELVRRVEDWYKDVPDSFEPSPPKSKTKAARRANGVAAKQRHATKFVASGGKGDMDETASTTANEEGPPRRRSTRAKAQKRSKAAGDDTAPKAKEINESASAAPMSRRKRVTSFASQEHPPSLRRSARLAFSASVSAVLKPKRKKHGGVVPTPTEKGCAREEPNVPLRRSTRAKKPPQTSTPASSALQTKTGPDMKLRRSARTKQLPEAASNAMERSCKRKTRSSDDVTRGDTKRKKGDHQELRRGTRERRRPLRYRAS</sequence>
<feature type="compositionally biased region" description="Basic and acidic residues" evidence="1">
    <location>
        <begin position="281"/>
        <end position="294"/>
    </location>
</feature>
<gene>
    <name evidence="2" type="ORF">WG66_19143</name>
</gene>
<feature type="compositionally biased region" description="Basic residues" evidence="1">
    <location>
        <begin position="267"/>
        <end position="280"/>
    </location>
</feature>
<evidence type="ECO:0000313" key="2">
    <source>
        <dbReference type="EMBL" id="KTB28277.1"/>
    </source>
</evidence>
<comment type="caution">
    <text evidence="2">The sequence shown here is derived from an EMBL/GenBank/DDBJ whole genome shotgun (WGS) entry which is preliminary data.</text>
</comment>
<dbReference type="AlphaFoldDB" id="A0A0W0EWA3"/>